<dbReference type="PANTHER" id="PTHR11228">
    <property type="entry name" value="RADICAL SAM DOMAIN PROTEIN"/>
    <property type="match status" value="1"/>
</dbReference>
<evidence type="ECO:0000256" key="4">
    <source>
        <dbReference type="ARBA" id="ARBA00022723"/>
    </source>
</evidence>
<dbReference type="PROSITE" id="PS51918">
    <property type="entry name" value="RADICAL_SAM"/>
    <property type="match status" value="1"/>
</dbReference>
<comment type="cofactor">
    <cofactor evidence="1">
        <name>[4Fe-4S] cluster</name>
        <dbReference type="ChEBI" id="CHEBI:49883"/>
    </cofactor>
</comment>
<dbReference type="SFLD" id="SFLDG01067">
    <property type="entry name" value="SPASM/twitch_domain_containing"/>
    <property type="match status" value="1"/>
</dbReference>
<dbReference type="EMBL" id="JAEMHM010000029">
    <property type="protein sequence ID" value="MBJ6727754.1"/>
    <property type="molecule type" value="Genomic_DNA"/>
</dbReference>
<dbReference type="Proteomes" id="UP000636888">
    <property type="component" value="Unassembled WGS sequence"/>
</dbReference>
<dbReference type="Pfam" id="PF13186">
    <property type="entry name" value="SPASM"/>
    <property type="match status" value="1"/>
</dbReference>
<dbReference type="InterPro" id="IPR034391">
    <property type="entry name" value="AdoMet-like_SPASM_containing"/>
</dbReference>
<evidence type="ECO:0000256" key="5">
    <source>
        <dbReference type="ARBA" id="ARBA00023004"/>
    </source>
</evidence>
<organism evidence="8 9">
    <name type="scientific">Geomesophilobacter sediminis</name>
    <dbReference type="NCBI Taxonomy" id="2798584"/>
    <lineage>
        <taxon>Bacteria</taxon>
        <taxon>Pseudomonadati</taxon>
        <taxon>Thermodesulfobacteriota</taxon>
        <taxon>Desulfuromonadia</taxon>
        <taxon>Geobacterales</taxon>
        <taxon>Geobacteraceae</taxon>
        <taxon>Geomesophilobacter</taxon>
    </lineage>
</organism>
<accession>A0A8J7SDD2</accession>
<dbReference type="SFLD" id="SFLDG01387">
    <property type="entry name" value="BtrN-like_SPASM_domain_contain"/>
    <property type="match status" value="1"/>
</dbReference>
<keyword evidence="3" id="KW-0949">S-adenosyl-L-methionine</keyword>
<dbReference type="InterPro" id="IPR013785">
    <property type="entry name" value="Aldolase_TIM"/>
</dbReference>
<keyword evidence="9" id="KW-1185">Reference proteome</keyword>
<dbReference type="RefSeq" id="WP_199386895.1">
    <property type="nucleotide sequence ID" value="NZ_JAEMHM010000029.1"/>
</dbReference>
<comment type="caution">
    <text evidence="8">The sequence shown here is derived from an EMBL/GenBank/DDBJ whole genome shotgun (WGS) entry which is preliminary data.</text>
</comment>
<gene>
    <name evidence="8" type="ORF">JFN93_23855</name>
</gene>
<proteinExistence type="predicted"/>
<dbReference type="GO" id="GO:0051536">
    <property type="term" value="F:iron-sulfur cluster binding"/>
    <property type="evidence" value="ECO:0007669"/>
    <property type="project" value="UniProtKB-KW"/>
</dbReference>
<reference evidence="8" key="1">
    <citation type="submission" date="2020-12" db="EMBL/GenBank/DDBJ databases">
        <title>Geomonas sp. Red875, isolated from river sediment.</title>
        <authorList>
            <person name="Xu Z."/>
            <person name="Zhang Z."/>
            <person name="Masuda Y."/>
            <person name="Itoh H."/>
            <person name="Senoo K."/>
        </authorList>
    </citation>
    <scope>NUCLEOTIDE SEQUENCE</scope>
    <source>
        <strain evidence="8">Red875</strain>
    </source>
</reference>
<evidence type="ECO:0000313" key="8">
    <source>
        <dbReference type="EMBL" id="MBJ6727754.1"/>
    </source>
</evidence>
<dbReference type="InterPro" id="IPR023885">
    <property type="entry name" value="4Fe4S-binding_SPASM_dom"/>
</dbReference>
<dbReference type="InterPro" id="IPR007197">
    <property type="entry name" value="rSAM"/>
</dbReference>
<feature type="domain" description="Radical SAM core" evidence="7">
    <location>
        <begin position="23"/>
        <end position="239"/>
    </location>
</feature>
<evidence type="ECO:0000256" key="2">
    <source>
        <dbReference type="ARBA" id="ARBA00022485"/>
    </source>
</evidence>
<sequence>MKAEIKPRINAEGRTRLETVIPLATPMVLFVDPSSACNFRCKFCPNGDDKLIRETGRFQGPLDFDLYKKVIDDLQEFDRPLKVLRLYKEGEPMMNRHFADMIRYAKERGVADAIDTTTNGYFFEPERIRPVIEAGIDRINISVDGLSDQQFLDFTGVKVDFNRFVENIAKLYEFKGNCEICIKIAGDFLSEADKERFYATFGNYADRIFIENMAPCWPEFDIEDRLGVSMEKGIYDQPVGETNVCPYIFYSMSVNSDGSVSLCFLDWARKLIIGDVRTQSVKEIWNSEAMYRHRVAHLRGERMQDPICSQCGQLSHCLPDNIDPYAGELLKKLEESRR</sequence>
<keyword evidence="4" id="KW-0479">Metal-binding</keyword>
<dbReference type="InterPro" id="IPR058240">
    <property type="entry name" value="rSAM_sf"/>
</dbReference>
<dbReference type="PANTHER" id="PTHR11228:SF34">
    <property type="entry name" value="TUNGSTEN-CONTAINING ALDEHYDE FERREDOXIN OXIDOREDUCTASE COFACTOR MODIFYING PROTEIN"/>
    <property type="match status" value="1"/>
</dbReference>
<dbReference type="InterPro" id="IPR050377">
    <property type="entry name" value="Radical_SAM_PqqE_MftC-like"/>
</dbReference>
<evidence type="ECO:0000256" key="1">
    <source>
        <dbReference type="ARBA" id="ARBA00001966"/>
    </source>
</evidence>
<keyword evidence="2" id="KW-0004">4Fe-4S</keyword>
<dbReference type="CDD" id="cd01335">
    <property type="entry name" value="Radical_SAM"/>
    <property type="match status" value="1"/>
</dbReference>
<name>A0A8J7SDD2_9BACT</name>
<dbReference type="AlphaFoldDB" id="A0A8J7SDD2"/>
<dbReference type="SUPFAM" id="SSF102114">
    <property type="entry name" value="Radical SAM enzymes"/>
    <property type="match status" value="1"/>
</dbReference>
<evidence type="ECO:0000256" key="6">
    <source>
        <dbReference type="ARBA" id="ARBA00023014"/>
    </source>
</evidence>
<dbReference type="CDD" id="cd21127">
    <property type="entry name" value="SPASM_rSAM"/>
    <property type="match status" value="1"/>
</dbReference>
<dbReference type="Pfam" id="PF04055">
    <property type="entry name" value="Radical_SAM"/>
    <property type="match status" value="1"/>
</dbReference>
<dbReference type="SFLD" id="SFLDS00029">
    <property type="entry name" value="Radical_SAM"/>
    <property type="match status" value="1"/>
</dbReference>
<evidence type="ECO:0000259" key="7">
    <source>
        <dbReference type="PROSITE" id="PS51918"/>
    </source>
</evidence>
<evidence type="ECO:0000313" key="9">
    <source>
        <dbReference type="Proteomes" id="UP000636888"/>
    </source>
</evidence>
<dbReference type="GO" id="GO:0046872">
    <property type="term" value="F:metal ion binding"/>
    <property type="evidence" value="ECO:0007669"/>
    <property type="project" value="UniProtKB-KW"/>
</dbReference>
<dbReference type="GO" id="GO:0003824">
    <property type="term" value="F:catalytic activity"/>
    <property type="evidence" value="ECO:0007669"/>
    <property type="project" value="InterPro"/>
</dbReference>
<evidence type="ECO:0000256" key="3">
    <source>
        <dbReference type="ARBA" id="ARBA00022691"/>
    </source>
</evidence>
<keyword evidence="6" id="KW-0411">Iron-sulfur</keyword>
<dbReference type="Gene3D" id="3.20.20.70">
    <property type="entry name" value="Aldolase class I"/>
    <property type="match status" value="1"/>
</dbReference>
<keyword evidence="5" id="KW-0408">Iron</keyword>
<protein>
    <submittedName>
        <fullName evidence="8">Radical SAM protein</fullName>
    </submittedName>
</protein>